<name>A0A831XDM5_GEOME</name>
<gene>
    <name evidence="1" type="ORF">ENQ87_04605</name>
</gene>
<evidence type="ECO:0000313" key="1">
    <source>
        <dbReference type="EMBL" id="HEN41649.1"/>
    </source>
</evidence>
<dbReference type="AlphaFoldDB" id="A0A831XDM5"/>
<accession>A0A831XDM5</accession>
<sequence>METLERHIEDLKARYGNKTFFSFREVEEITGLKKDALYERLSEGLLLAHNPNRAPGGRGTRILACSVWDYIRGGVVPKEKWAE</sequence>
<proteinExistence type="predicted"/>
<protein>
    <recommendedName>
        <fullName evidence="2">Helix-turn-helix domain-containing protein</fullName>
    </recommendedName>
</protein>
<organism evidence="1">
    <name type="scientific">Geobacter metallireducens</name>
    <dbReference type="NCBI Taxonomy" id="28232"/>
    <lineage>
        <taxon>Bacteria</taxon>
        <taxon>Pseudomonadati</taxon>
        <taxon>Thermodesulfobacteriota</taxon>
        <taxon>Desulfuromonadia</taxon>
        <taxon>Geobacterales</taxon>
        <taxon>Geobacteraceae</taxon>
        <taxon>Geobacter</taxon>
    </lineage>
</organism>
<dbReference type="EMBL" id="DSOV01000016">
    <property type="protein sequence ID" value="HEN41649.1"/>
    <property type="molecule type" value="Genomic_DNA"/>
</dbReference>
<evidence type="ECO:0008006" key="2">
    <source>
        <dbReference type="Google" id="ProtNLM"/>
    </source>
</evidence>
<comment type="caution">
    <text evidence="1">The sequence shown here is derived from an EMBL/GenBank/DDBJ whole genome shotgun (WGS) entry which is preliminary data.</text>
</comment>
<reference evidence="1" key="1">
    <citation type="journal article" date="2020" name="mSystems">
        <title>Genome- and Community-Level Interaction Insights into Carbon Utilization and Element Cycling Functions of Hydrothermarchaeota in Hydrothermal Sediment.</title>
        <authorList>
            <person name="Zhou Z."/>
            <person name="Liu Y."/>
            <person name="Xu W."/>
            <person name="Pan J."/>
            <person name="Luo Z.H."/>
            <person name="Li M."/>
        </authorList>
    </citation>
    <scope>NUCLEOTIDE SEQUENCE [LARGE SCALE GENOMIC DNA]</scope>
    <source>
        <strain evidence="1">SpSt-349</strain>
    </source>
</reference>